<keyword evidence="4" id="KW-1185">Reference proteome</keyword>
<feature type="region of interest" description="Disordered" evidence="1">
    <location>
        <begin position="27"/>
        <end position="59"/>
    </location>
</feature>
<evidence type="ECO:0000313" key="3">
    <source>
        <dbReference type="EMBL" id="SPJ23627.1"/>
    </source>
</evidence>
<dbReference type="OrthoDB" id="7872488at2"/>
<evidence type="ECO:0000256" key="2">
    <source>
        <dbReference type="SAM" id="SignalP"/>
    </source>
</evidence>
<keyword evidence="2" id="KW-0732">Signal</keyword>
<protein>
    <recommendedName>
        <fullName evidence="5">Peptidylprolyl isomerase</fullName>
    </recommendedName>
</protein>
<dbReference type="RefSeq" id="WP_108893442.1">
    <property type="nucleotide sequence ID" value="NZ_ONZF01000002.1"/>
</dbReference>
<evidence type="ECO:0000313" key="4">
    <source>
        <dbReference type="Proteomes" id="UP000244912"/>
    </source>
</evidence>
<proteinExistence type="predicted"/>
<evidence type="ECO:0000256" key="1">
    <source>
        <dbReference type="SAM" id="MobiDB-lite"/>
    </source>
</evidence>
<dbReference type="Proteomes" id="UP000244912">
    <property type="component" value="Unassembled WGS sequence"/>
</dbReference>
<dbReference type="AlphaFoldDB" id="A0A2R8BTX6"/>
<name>A0A2R8BTX6_9RHOB</name>
<accession>A0A2R8BTX6</accession>
<evidence type="ECO:0008006" key="5">
    <source>
        <dbReference type="Google" id="ProtNLM"/>
    </source>
</evidence>
<dbReference type="Gene3D" id="1.10.4030.10">
    <property type="entry name" value="Porin chaperone SurA, peptide-binding domain"/>
    <property type="match status" value="1"/>
</dbReference>
<dbReference type="EMBL" id="ONZF01000002">
    <property type="protein sequence ID" value="SPJ23627.1"/>
    <property type="molecule type" value="Genomic_DNA"/>
</dbReference>
<sequence>MKLLTSPILAAVIAAPLALPVWAEQHTSGNDDASMSQSESADMESGADTAAGSDMASQSMGDDANAVVVSVGDTDITAGDVQTAIQGFPPQLIQSQPAERLIPLALDQLILRELILQRANEDNLGEDPEVQSIMEENAERSRDDAIVQVYVQRQMEGSVTDEAVQAAYDEVASNTEQELPPIDAVRPQIEQQLRQERLGQVREDLMGQEIEIVYYDADGNPVEASAEMGGQSGSTDSSDDSDSSDMDSGSDADSSETEDTESDAEED</sequence>
<reference evidence="3 4" key="1">
    <citation type="submission" date="2018-03" db="EMBL/GenBank/DDBJ databases">
        <authorList>
            <person name="Keele B.F."/>
        </authorList>
    </citation>
    <scope>NUCLEOTIDE SEQUENCE [LARGE SCALE GENOMIC DNA]</scope>
    <source>
        <strain evidence="3 4">CECT 8504</strain>
    </source>
</reference>
<dbReference type="SUPFAM" id="SSF109998">
    <property type="entry name" value="Triger factor/SurA peptide-binding domain-like"/>
    <property type="match status" value="1"/>
</dbReference>
<feature type="compositionally biased region" description="Acidic residues" evidence="1">
    <location>
        <begin position="237"/>
        <end position="267"/>
    </location>
</feature>
<gene>
    <name evidence="3" type="ORF">PAA8504_01440</name>
</gene>
<dbReference type="InterPro" id="IPR027304">
    <property type="entry name" value="Trigger_fact/SurA_dom_sf"/>
</dbReference>
<feature type="region of interest" description="Disordered" evidence="1">
    <location>
        <begin position="221"/>
        <end position="267"/>
    </location>
</feature>
<organism evidence="3 4">
    <name type="scientific">Palleronia abyssalis</name>
    <dbReference type="NCBI Taxonomy" id="1501240"/>
    <lineage>
        <taxon>Bacteria</taxon>
        <taxon>Pseudomonadati</taxon>
        <taxon>Pseudomonadota</taxon>
        <taxon>Alphaproteobacteria</taxon>
        <taxon>Rhodobacterales</taxon>
        <taxon>Roseobacteraceae</taxon>
        <taxon>Palleronia</taxon>
    </lineage>
</organism>
<feature type="compositionally biased region" description="Polar residues" evidence="1">
    <location>
        <begin position="27"/>
        <end position="40"/>
    </location>
</feature>
<feature type="signal peptide" evidence="2">
    <location>
        <begin position="1"/>
        <end position="23"/>
    </location>
</feature>
<feature type="chain" id="PRO_5015353639" description="Peptidylprolyl isomerase" evidence="2">
    <location>
        <begin position="24"/>
        <end position="267"/>
    </location>
</feature>